<dbReference type="Proteomes" id="UP000053372">
    <property type="component" value="Unassembled WGS sequence"/>
</dbReference>
<dbReference type="EMBL" id="LMTZ01000008">
    <property type="protein sequence ID" value="KST69973.1"/>
    <property type="molecule type" value="Genomic_DNA"/>
</dbReference>
<name>A0A0V7ZZI7_9CYAN</name>
<evidence type="ECO:0000313" key="1">
    <source>
        <dbReference type="EMBL" id="KST69973.1"/>
    </source>
</evidence>
<evidence type="ECO:0000313" key="2">
    <source>
        <dbReference type="Proteomes" id="UP000053372"/>
    </source>
</evidence>
<accession>A0A0V7ZZI7</accession>
<protein>
    <submittedName>
        <fullName evidence="1">Uncharacterized protein</fullName>
    </submittedName>
</protein>
<reference evidence="1 2" key="1">
    <citation type="journal article" date="2015" name="Genome Announc.">
        <title>Draft Genome of the Euendolithic (true boring) Cyanobacterium Mastigocoleus testarum strain BC008.</title>
        <authorList>
            <person name="Guida B.S."/>
            <person name="Garcia-Pichel F."/>
        </authorList>
    </citation>
    <scope>NUCLEOTIDE SEQUENCE [LARGE SCALE GENOMIC DNA]</scope>
    <source>
        <strain evidence="1 2">BC008</strain>
    </source>
</reference>
<dbReference type="RefSeq" id="WP_058183060.1">
    <property type="nucleotide sequence ID" value="NZ_LMTZ01000008.1"/>
</dbReference>
<dbReference type="AlphaFoldDB" id="A0A0V7ZZI7"/>
<gene>
    <name evidence="1" type="ORF">BC008_05910</name>
</gene>
<keyword evidence="2" id="KW-1185">Reference proteome</keyword>
<organism evidence="1 2">
    <name type="scientific">Mastigocoleus testarum BC008</name>
    <dbReference type="NCBI Taxonomy" id="371196"/>
    <lineage>
        <taxon>Bacteria</taxon>
        <taxon>Bacillati</taxon>
        <taxon>Cyanobacteriota</taxon>
        <taxon>Cyanophyceae</taxon>
        <taxon>Nostocales</taxon>
        <taxon>Hapalosiphonaceae</taxon>
        <taxon>Mastigocoleus</taxon>
    </lineage>
</organism>
<comment type="caution">
    <text evidence="1">The sequence shown here is derived from an EMBL/GenBank/DDBJ whole genome shotgun (WGS) entry which is preliminary data.</text>
</comment>
<proteinExistence type="predicted"/>
<sequence length="65" mass="7663">MSTLTLEDLGIPSDRIDFYIRHFLLGNHLLLLNCTDEEISKVKNNIEQIDVEFWEMYSLDRTECA</sequence>